<dbReference type="PANTHER" id="PTHR23048">
    <property type="entry name" value="MYOSIN LIGHT CHAIN 1, 3"/>
    <property type="match status" value="1"/>
</dbReference>
<proteinExistence type="predicted"/>
<dbReference type="Gene3D" id="1.10.238.10">
    <property type="entry name" value="EF-hand"/>
    <property type="match status" value="3"/>
</dbReference>
<dbReference type="InterPro" id="IPR011992">
    <property type="entry name" value="EF-hand-dom_pair"/>
</dbReference>
<name>A0ABP0KIX0_9DINO</name>
<protein>
    <submittedName>
        <fullName evidence="1">Uncharacterized protein</fullName>
    </submittedName>
</protein>
<comment type="caution">
    <text evidence="1">The sequence shown here is derived from an EMBL/GenBank/DDBJ whole genome shotgun (WGS) entry which is preliminary data.</text>
</comment>
<dbReference type="SMART" id="SM00054">
    <property type="entry name" value="EFh"/>
    <property type="match status" value="5"/>
</dbReference>
<dbReference type="PANTHER" id="PTHR23048:SF59">
    <property type="entry name" value="EF-HAND SUPERFAMILY PROTEIN"/>
    <property type="match status" value="1"/>
</dbReference>
<dbReference type="Proteomes" id="UP001642484">
    <property type="component" value="Unassembled WGS sequence"/>
</dbReference>
<sequence length="429" mass="48828">MVPFLGAEEFENFVNEYTTRQQEAYAEAFRKFDVDDSEQISTEELQEVLRSLGFVVPPSLVAEIMEKVDYDGSGELSFDEFETLMKFLEESDGFPQAEQDEHQVVFKKFSREGKVDIQAFAAVLHWLGHPESIQDLQEIFQDADKDGGDSLDYNEFVLAMKAVRDLQMKRLNTVFEESDKDGNGTLNVNELENALKVLKYDCDSQVVAEVVAEVRDVRSQLRSSRVVDLTFEDVMDFLQRYRNREGLSLKELEDLAAAFRHYEYENSHAVQCRDTCKVLNIFGCELEPEEVERLAAKVDVDNSGHLSLSDMKKVLRMENEDSLKRFREAWISNNGGSNGEISNQEAMQLFSELQLESKGASSSFELGLLSAFRQGGGGYTLESFVRTCVKRKKTRQQETRSSAKQGQEHVNGRFSTVQTHSKLGKLRAN</sequence>
<dbReference type="PROSITE" id="PS00018">
    <property type="entry name" value="EF_HAND_1"/>
    <property type="match status" value="3"/>
</dbReference>
<dbReference type="SUPFAM" id="SSF47473">
    <property type="entry name" value="EF-hand"/>
    <property type="match status" value="2"/>
</dbReference>
<dbReference type="InterPro" id="IPR002048">
    <property type="entry name" value="EF_hand_dom"/>
</dbReference>
<evidence type="ECO:0000313" key="1">
    <source>
        <dbReference type="EMBL" id="CAK9026740.1"/>
    </source>
</evidence>
<gene>
    <name evidence="1" type="ORF">CCMP2556_LOCUS16496</name>
</gene>
<dbReference type="InterPro" id="IPR018247">
    <property type="entry name" value="EF_Hand_1_Ca_BS"/>
</dbReference>
<dbReference type="PROSITE" id="PS50222">
    <property type="entry name" value="EF_HAND_2"/>
    <property type="match status" value="5"/>
</dbReference>
<dbReference type="InterPro" id="IPR050230">
    <property type="entry name" value="CALM/Myosin/TropC-like"/>
</dbReference>
<evidence type="ECO:0000313" key="2">
    <source>
        <dbReference type="Proteomes" id="UP001642484"/>
    </source>
</evidence>
<dbReference type="Pfam" id="PF13499">
    <property type="entry name" value="EF-hand_7"/>
    <property type="match status" value="2"/>
</dbReference>
<keyword evidence="2" id="KW-1185">Reference proteome</keyword>
<accession>A0ABP0KIX0</accession>
<reference evidence="1 2" key="1">
    <citation type="submission" date="2024-02" db="EMBL/GenBank/DDBJ databases">
        <authorList>
            <person name="Chen Y."/>
            <person name="Shah S."/>
            <person name="Dougan E. K."/>
            <person name="Thang M."/>
            <person name="Chan C."/>
        </authorList>
    </citation>
    <scope>NUCLEOTIDE SEQUENCE [LARGE SCALE GENOMIC DNA]</scope>
</reference>
<organism evidence="1 2">
    <name type="scientific">Durusdinium trenchii</name>
    <dbReference type="NCBI Taxonomy" id="1381693"/>
    <lineage>
        <taxon>Eukaryota</taxon>
        <taxon>Sar</taxon>
        <taxon>Alveolata</taxon>
        <taxon>Dinophyceae</taxon>
        <taxon>Suessiales</taxon>
        <taxon>Symbiodiniaceae</taxon>
        <taxon>Durusdinium</taxon>
    </lineage>
</organism>
<dbReference type="EMBL" id="CAXAMN010008857">
    <property type="protein sequence ID" value="CAK9026740.1"/>
    <property type="molecule type" value="Genomic_DNA"/>
</dbReference>